<dbReference type="AlphaFoldDB" id="A0A921FVK4"/>
<comment type="caution">
    <text evidence="1">The sequence shown here is derived from an EMBL/GenBank/DDBJ whole genome shotgun (WGS) entry which is preliminary data.</text>
</comment>
<reference evidence="1" key="1">
    <citation type="journal article" date="2021" name="PeerJ">
        <title>Extensive microbial diversity within the chicken gut microbiome revealed by metagenomics and culture.</title>
        <authorList>
            <person name="Gilroy R."/>
            <person name="Ravi A."/>
            <person name="Getino M."/>
            <person name="Pursley I."/>
            <person name="Horton D.L."/>
            <person name="Alikhan N.F."/>
            <person name="Baker D."/>
            <person name="Gharbi K."/>
            <person name="Hall N."/>
            <person name="Watson M."/>
            <person name="Adriaenssens E.M."/>
            <person name="Foster-Nyarko E."/>
            <person name="Jarju S."/>
            <person name="Secka A."/>
            <person name="Antonio M."/>
            <person name="Oren A."/>
            <person name="Chaudhuri R.R."/>
            <person name="La Ragione R."/>
            <person name="Hildebrand F."/>
            <person name="Pallen M.J."/>
        </authorList>
    </citation>
    <scope>NUCLEOTIDE SEQUENCE</scope>
    <source>
        <strain evidence="1">578</strain>
    </source>
</reference>
<proteinExistence type="predicted"/>
<sequence>MKGSCSVSERATLPGMGVRVALTALKWMSCTTRMCYSTHYVAALKNMPNAAARREAVPVTTITSLSCRH</sequence>
<dbReference type="EMBL" id="DYWK01000006">
    <property type="protein sequence ID" value="HJF18152.1"/>
    <property type="molecule type" value="Genomic_DNA"/>
</dbReference>
<dbReference type="Proteomes" id="UP000715651">
    <property type="component" value="Unassembled WGS sequence"/>
</dbReference>
<gene>
    <name evidence="1" type="ORF">K8U78_03210</name>
</gene>
<name>A0A921FVK4_9BIFI</name>
<reference evidence="1" key="2">
    <citation type="submission" date="2021-09" db="EMBL/GenBank/DDBJ databases">
        <authorList>
            <person name="Gilroy R."/>
        </authorList>
    </citation>
    <scope>NUCLEOTIDE SEQUENCE</scope>
    <source>
        <strain evidence="1">578</strain>
    </source>
</reference>
<evidence type="ECO:0000313" key="2">
    <source>
        <dbReference type="Proteomes" id="UP000715651"/>
    </source>
</evidence>
<organism evidence="1 2">
    <name type="scientific">Aeriscardovia aeriphila</name>
    <dbReference type="NCBI Taxonomy" id="218139"/>
    <lineage>
        <taxon>Bacteria</taxon>
        <taxon>Bacillati</taxon>
        <taxon>Actinomycetota</taxon>
        <taxon>Actinomycetes</taxon>
        <taxon>Bifidobacteriales</taxon>
        <taxon>Bifidobacteriaceae</taxon>
        <taxon>Aeriscardovia</taxon>
    </lineage>
</organism>
<evidence type="ECO:0000313" key="1">
    <source>
        <dbReference type="EMBL" id="HJF18152.1"/>
    </source>
</evidence>
<protein>
    <submittedName>
        <fullName evidence="1">Uncharacterized protein</fullName>
    </submittedName>
</protein>
<accession>A0A921FVK4</accession>